<sequence>MSNFGNEQSKFKMIIYLKSGDRQTYYSLLNEEKKSDEVALRGMKRRLLENRFKGKYQTALIYNRYSDKLIEKFINGKMEAAL</sequence>
<evidence type="ECO:0000313" key="2">
    <source>
        <dbReference type="EMBL" id="MPL74425.1"/>
    </source>
</evidence>
<accession>A0A644U600</accession>
<dbReference type="EMBL" id="VSSQ01000080">
    <property type="protein sequence ID" value="MPL74364.1"/>
    <property type="molecule type" value="Genomic_DNA"/>
</dbReference>
<name>A0A644U600_9ZZZZ</name>
<dbReference type="AlphaFoldDB" id="A0A644U600"/>
<evidence type="ECO:0000313" key="1">
    <source>
        <dbReference type="EMBL" id="MPL74364.1"/>
    </source>
</evidence>
<organism evidence="1">
    <name type="scientific">bioreactor metagenome</name>
    <dbReference type="NCBI Taxonomy" id="1076179"/>
    <lineage>
        <taxon>unclassified sequences</taxon>
        <taxon>metagenomes</taxon>
        <taxon>ecological metagenomes</taxon>
    </lineage>
</organism>
<protein>
    <submittedName>
        <fullName evidence="1">Uncharacterized protein</fullName>
    </submittedName>
</protein>
<comment type="caution">
    <text evidence="1">The sequence shown here is derived from an EMBL/GenBank/DDBJ whole genome shotgun (WGS) entry which is preliminary data.</text>
</comment>
<reference evidence="1" key="1">
    <citation type="submission" date="2019-08" db="EMBL/GenBank/DDBJ databases">
        <authorList>
            <person name="Kucharzyk K."/>
            <person name="Murdoch R.W."/>
            <person name="Higgins S."/>
            <person name="Loffler F."/>
        </authorList>
    </citation>
    <scope>NUCLEOTIDE SEQUENCE</scope>
</reference>
<dbReference type="EMBL" id="VSSQ01000080">
    <property type="protein sequence ID" value="MPL74425.1"/>
    <property type="molecule type" value="Genomic_DNA"/>
</dbReference>
<proteinExistence type="predicted"/>
<gene>
    <name evidence="1" type="ORF">SDC9_20175</name>
    <name evidence="2" type="ORF">SDC9_20236</name>
</gene>